<feature type="chain" id="PRO_5011986245" description="Secreted protein" evidence="2">
    <location>
        <begin position="17"/>
        <end position="136"/>
    </location>
</feature>
<proteinExistence type="predicted"/>
<evidence type="ECO:0000313" key="3">
    <source>
        <dbReference type="EMBL" id="OQS06756.1"/>
    </source>
</evidence>
<evidence type="ECO:0000256" key="1">
    <source>
        <dbReference type="SAM" id="MobiDB-lite"/>
    </source>
</evidence>
<dbReference type="Proteomes" id="UP000243217">
    <property type="component" value="Unassembled WGS sequence"/>
</dbReference>
<reference evidence="3 4" key="1">
    <citation type="journal article" date="2014" name="Genome Biol. Evol.">
        <title>The secreted proteins of Achlya hypogyna and Thraustotheca clavata identify the ancestral oomycete secretome and reveal gene acquisitions by horizontal gene transfer.</title>
        <authorList>
            <person name="Misner I."/>
            <person name="Blouin N."/>
            <person name="Leonard G."/>
            <person name="Richards T.A."/>
            <person name="Lane C.E."/>
        </authorList>
    </citation>
    <scope>NUCLEOTIDE SEQUENCE [LARGE SCALE GENOMIC DNA]</scope>
    <source>
        <strain evidence="3 4">ATCC 34112</strain>
    </source>
</reference>
<protein>
    <recommendedName>
        <fullName evidence="5">Secreted protein</fullName>
    </recommendedName>
</protein>
<evidence type="ECO:0000256" key="2">
    <source>
        <dbReference type="SAM" id="SignalP"/>
    </source>
</evidence>
<evidence type="ECO:0000313" key="4">
    <source>
        <dbReference type="Proteomes" id="UP000243217"/>
    </source>
</evidence>
<organism evidence="3 4">
    <name type="scientific">Thraustotheca clavata</name>
    <dbReference type="NCBI Taxonomy" id="74557"/>
    <lineage>
        <taxon>Eukaryota</taxon>
        <taxon>Sar</taxon>
        <taxon>Stramenopiles</taxon>
        <taxon>Oomycota</taxon>
        <taxon>Saprolegniomycetes</taxon>
        <taxon>Saprolegniales</taxon>
        <taxon>Achlyaceae</taxon>
        <taxon>Thraustotheca</taxon>
    </lineage>
</organism>
<gene>
    <name evidence="3" type="ORF">THRCLA_20297</name>
</gene>
<feature type="signal peptide" evidence="2">
    <location>
        <begin position="1"/>
        <end position="16"/>
    </location>
</feature>
<dbReference type="EMBL" id="JNBS01000309">
    <property type="protein sequence ID" value="OQS06756.1"/>
    <property type="molecule type" value="Genomic_DNA"/>
</dbReference>
<accession>A0A1W0A8Z6</accession>
<name>A0A1W0A8Z6_9STRA</name>
<sequence length="136" mass="15568">MRSSLLASAFLPTVLAKLTSFYVCDSSISMVNGLYELDDAMESNDAVVYSRVDGVGDSLDHDFRLFRHHGFWSFGDFEQWPPEVYFRCDPFYSQEVREVCLPHLDTPPMHGYTPRQDPTQNGPVLQVQPCNEKDEL</sequence>
<dbReference type="AlphaFoldDB" id="A0A1W0A8Z6"/>
<keyword evidence="2" id="KW-0732">Signal</keyword>
<keyword evidence="4" id="KW-1185">Reference proteome</keyword>
<feature type="region of interest" description="Disordered" evidence="1">
    <location>
        <begin position="108"/>
        <end position="136"/>
    </location>
</feature>
<comment type="caution">
    <text evidence="3">The sequence shown here is derived from an EMBL/GenBank/DDBJ whole genome shotgun (WGS) entry which is preliminary data.</text>
</comment>
<dbReference type="OrthoDB" id="67735at2759"/>
<evidence type="ECO:0008006" key="5">
    <source>
        <dbReference type="Google" id="ProtNLM"/>
    </source>
</evidence>